<keyword evidence="1" id="KW-0175">Coiled coil</keyword>
<reference evidence="4 5" key="1">
    <citation type="submission" date="2014-11" db="EMBL/GenBank/DDBJ databases">
        <title>Genome sequence of Pseudomonas tuomuerensis JCM 14085.</title>
        <authorList>
            <person name="Shin S.-K."/>
            <person name="Yi H."/>
        </authorList>
    </citation>
    <scope>NUCLEOTIDE SEQUENCE [LARGE SCALE GENOMIC DNA]</scope>
    <source>
        <strain evidence="4 5">JCM 14085</strain>
    </source>
</reference>
<dbReference type="RefSeq" id="WP_039606045.1">
    <property type="nucleotide sequence ID" value="NZ_FMUP01000001.1"/>
</dbReference>
<feature type="region of interest" description="Disordered" evidence="2">
    <location>
        <begin position="244"/>
        <end position="266"/>
    </location>
</feature>
<sequence length="1133" mass="127104">MRILTLRLKNLNSLKGEWRIDFTAEPFRDNGLFAITGPTGAGKTTLLDAICLALYHRTPRMDTVSAGGNELMTRHTADCLAEVEFEARGERYRAFWSQRRARDKADGALQQPKGELAKADGTLLAEKLNDKLALVEQLTGLDYARFTRSMMLAQGGFAAFLNAKAAERAELLEQLTGTEIYGQISMQVFQRAREQKDVLERLQERAEAVELLDEAARAALEAEATNLAADDTVRRDEQQTLRAQQQWLQQRDQAQRQLDSAQAREQAARAQLEQAAADLRRLAASEPAEQLRPVFDARLQAEQALQATETNLRHLQDEQHQHEQSRQQALWHGHWASEQQRSQEHAALTALEERGIALEQRLKETASHALLAGQLGGWRLRFAECDQLGSDLAQLDKRHQAIQQRLATHAQRHVEAEQQLYADQAELETARSQLAQREQQHQALLGERDESGWRAHWQALLQRKGQLEQLQQLLEQRAQQAALLKKHGARQEKAQAVQAARESELVTLRKLYVRVKSQVDDKERLLQQEHLLQARAQLVPGAPCPVCGACEHPAAGHHDPLDIASTQQALAELKAEQEQLTQQGQTLNAEKARVEGELEEIHHQLQAASTQHSQLDAGIGRLLVQLGLSEPLDLQGEHTRLLAEQAQTQQRQSELEALKKALNEAQQRVFALTQRDGEQRQQLQLIDKDQQADTQALGELDGERQRLLARRQDVQQALRDELDTLGYALPDDTAAWLAAREADARQWQQAQAQQQTLRDELREQEHRLDDATALAQRWLERWQAAEQPRFDTPSGACAALLAAAEQQLEAAERALLQLAGQRRSLGERREQQTQQRTEQQARWEAALRDSPFGSEADYLAACLPLAERQALQARKQQLDTALTEAAALHQSARQTLDQLLAQPKTGQDADALAARLAELDAELRRIGLRQGELHAVLQGDAQRRQSQQALHEQVARQREQSDLWQHLASLIGSADGTRYRKFAQGLTLDHLVHLANRQLLRLHARYQLARRKGGDLELDVLDTWQGDIARDTRTLSGGESFLVSLALALALSDLVSQHTRIDSLFLDEGFGTLDGETLEVALDALDQLNASGKMIGVISHVEALKERIPVQIRVDKGVGLGHSRLDPTFAVGR</sequence>
<comment type="caution">
    <text evidence="4">The sequence shown here is derived from an EMBL/GenBank/DDBJ whole genome shotgun (WGS) entry which is preliminary data.</text>
</comment>
<evidence type="ECO:0000256" key="1">
    <source>
        <dbReference type="SAM" id="Coils"/>
    </source>
</evidence>
<dbReference type="NCBIfam" id="NF007600">
    <property type="entry name" value="PRK10246.1"/>
    <property type="match status" value="1"/>
</dbReference>
<evidence type="ECO:0000259" key="3">
    <source>
        <dbReference type="Pfam" id="PF13476"/>
    </source>
</evidence>
<feature type="coiled-coil region" evidence="1">
    <location>
        <begin position="744"/>
        <end position="828"/>
    </location>
</feature>
<evidence type="ECO:0000256" key="2">
    <source>
        <dbReference type="SAM" id="MobiDB-lite"/>
    </source>
</evidence>
<feature type="coiled-coil region" evidence="1">
    <location>
        <begin position="645"/>
        <end position="675"/>
    </location>
</feature>
<dbReference type="GO" id="GO:0006302">
    <property type="term" value="P:double-strand break repair"/>
    <property type="evidence" value="ECO:0007669"/>
    <property type="project" value="InterPro"/>
</dbReference>
<dbReference type="Pfam" id="PF13476">
    <property type="entry name" value="AAA_23"/>
    <property type="match status" value="1"/>
</dbReference>
<dbReference type="EMBL" id="JTAK01000002">
    <property type="protein sequence ID" value="KHO65324.1"/>
    <property type="molecule type" value="Genomic_DNA"/>
</dbReference>
<dbReference type="Proteomes" id="UP000030980">
    <property type="component" value="Unassembled WGS sequence"/>
</dbReference>
<gene>
    <name evidence="4" type="ORF">PT85_04355</name>
</gene>
<feature type="domain" description="Rad50/SbcC-type AAA" evidence="3">
    <location>
        <begin position="6"/>
        <end position="207"/>
    </location>
</feature>
<accession>A0A0B3BX95</accession>
<dbReference type="InterPro" id="IPR038729">
    <property type="entry name" value="Rad50/SbcC_AAA"/>
</dbReference>
<feature type="coiled-coil region" evidence="1">
    <location>
        <begin position="189"/>
        <end position="219"/>
    </location>
</feature>
<proteinExistence type="predicted"/>
<dbReference type="PANTHER" id="PTHR32114:SF2">
    <property type="entry name" value="ABC TRANSPORTER ABCH.3"/>
    <property type="match status" value="1"/>
</dbReference>
<dbReference type="SUPFAM" id="SSF52540">
    <property type="entry name" value="P-loop containing nucleoside triphosphate hydrolases"/>
    <property type="match status" value="2"/>
</dbReference>
<keyword evidence="5" id="KW-1185">Reference proteome</keyword>
<dbReference type="AlphaFoldDB" id="A0A0B3BX95"/>
<evidence type="ECO:0000313" key="4">
    <source>
        <dbReference type="EMBL" id="KHO65324.1"/>
    </source>
</evidence>
<feature type="coiled-coil region" evidence="1">
    <location>
        <begin position="385"/>
        <end position="487"/>
    </location>
</feature>
<feature type="coiled-coil region" evidence="1">
    <location>
        <begin position="563"/>
        <end position="611"/>
    </location>
</feature>
<dbReference type="GO" id="GO:0016887">
    <property type="term" value="F:ATP hydrolysis activity"/>
    <property type="evidence" value="ECO:0007669"/>
    <property type="project" value="InterPro"/>
</dbReference>
<dbReference type="OrthoDB" id="9795626at2"/>
<protein>
    <recommendedName>
        <fullName evidence="3">Rad50/SbcC-type AAA domain-containing protein</fullName>
    </recommendedName>
</protein>
<organism evidence="4 5">
    <name type="scientific">Pseudomonas flexibilis</name>
    <dbReference type="NCBI Taxonomy" id="706570"/>
    <lineage>
        <taxon>Bacteria</taxon>
        <taxon>Pseudomonadati</taxon>
        <taxon>Pseudomonadota</taxon>
        <taxon>Gammaproteobacteria</taxon>
        <taxon>Pseudomonadales</taxon>
        <taxon>Pseudomonadaceae</taxon>
        <taxon>Pseudomonas</taxon>
    </lineage>
</organism>
<evidence type="ECO:0000313" key="5">
    <source>
        <dbReference type="Proteomes" id="UP000030980"/>
    </source>
</evidence>
<dbReference type="PANTHER" id="PTHR32114">
    <property type="entry name" value="ABC TRANSPORTER ABCH.3"/>
    <property type="match status" value="1"/>
</dbReference>
<name>A0A0B3BX95_9PSED</name>
<dbReference type="Gene3D" id="3.40.50.300">
    <property type="entry name" value="P-loop containing nucleotide triphosphate hydrolases"/>
    <property type="match status" value="2"/>
</dbReference>
<dbReference type="InterPro" id="IPR027417">
    <property type="entry name" value="P-loop_NTPase"/>
</dbReference>
<dbReference type="STRING" id="706570.PT85_04355"/>
<dbReference type="Pfam" id="PF13558">
    <property type="entry name" value="SbcC_Walker_B"/>
    <property type="match status" value="1"/>
</dbReference>